<gene>
    <name evidence="1" type="ORF">FGO68_gene12145</name>
</gene>
<dbReference type="Proteomes" id="UP000785679">
    <property type="component" value="Unassembled WGS sequence"/>
</dbReference>
<reference evidence="1" key="1">
    <citation type="submission" date="2019-06" db="EMBL/GenBank/DDBJ databases">
        <authorList>
            <person name="Zheng W."/>
        </authorList>
    </citation>
    <scope>NUCLEOTIDE SEQUENCE</scope>
    <source>
        <strain evidence="1">QDHG01</strain>
    </source>
</reference>
<dbReference type="EMBL" id="RRYP01014780">
    <property type="protein sequence ID" value="TNV75807.1"/>
    <property type="molecule type" value="Genomic_DNA"/>
</dbReference>
<evidence type="ECO:0000313" key="2">
    <source>
        <dbReference type="Proteomes" id="UP000785679"/>
    </source>
</evidence>
<protein>
    <submittedName>
        <fullName evidence="1">Uncharacterized protein</fullName>
    </submittedName>
</protein>
<name>A0A8J8NIN9_HALGN</name>
<sequence>MESSLQQQISRAFDSMPANPQSLACKCGVRLENNCAHYVSNYLIEAGVSSLYNKGAYTNCKQGRPIRAYDIYNWATTYGDPETTLTPEVVYICYQAKNKS</sequence>
<accession>A0A8J8NIN9</accession>
<dbReference type="OrthoDB" id="5771385at2759"/>
<organism evidence="1 2">
    <name type="scientific">Halteria grandinella</name>
    <dbReference type="NCBI Taxonomy" id="5974"/>
    <lineage>
        <taxon>Eukaryota</taxon>
        <taxon>Sar</taxon>
        <taxon>Alveolata</taxon>
        <taxon>Ciliophora</taxon>
        <taxon>Intramacronucleata</taxon>
        <taxon>Spirotrichea</taxon>
        <taxon>Stichotrichia</taxon>
        <taxon>Sporadotrichida</taxon>
        <taxon>Halteriidae</taxon>
        <taxon>Halteria</taxon>
    </lineage>
</organism>
<dbReference type="AlphaFoldDB" id="A0A8J8NIN9"/>
<evidence type="ECO:0000313" key="1">
    <source>
        <dbReference type="EMBL" id="TNV75807.1"/>
    </source>
</evidence>
<keyword evidence="2" id="KW-1185">Reference proteome</keyword>
<proteinExistence type="predicted"/>
<comment type="caution">
    <text evidence="1">The sequence shown here is derived from an EMBL/GenBank/DDBJ whole genome shotgun (WGS) entry which is preliminary data.</text>
</comment>